<feature type="region of interest" description="Disordered" evidence="1">
    <location>
        <begin position="118"/>
        <end position="145"/>
    </location>
</feature>
<keyword evidence="2" id="KW-0812">Transmembrane</keyword>
<proteinExistence type="predicted"/>
<name>A0A1G4KLC3_9SACH</name>
<evidence type="ECO:0000313" key="3">
    <source>
        <dbReference type="EMBL" id="SCV05372.1"/>
    </source>
</evidence>
<dbReference type="Proteomes" id="UP000189911">
    <property type="component" value="Chromosome H"/>
</dbReference>
<sequence>MNLFAYFVLFVVVIAFILVLPLLSGTFTYKLQKPGAKTSSRNSDSSSLSKRQRFREKMRFSKEQTPLKIQLSHEAHSSSRGNESESDSKVGLKKRTIRKFDSDPNTFDYDIAELMEEDEREEQRERALQFQKFAGKEQETHESLV</sequence>
<feature type="compositionally biased region" description="Low complexity" evidence="1">
    <location>
        <begin position="39"/>
        <end position="49"/>
    </location>
</feature>
<keyword evidence="2" id="KW-0472">Membrane</keyword>
<feature type="compositionally biased region" description="Basic and acidic residues" evidence="1">
    <location>
        <begin position="71"/>
        <end position="90"/>
    </location>
</feature>
<dbReference type="AlphaFoldDB" id="A0A1G4KLC3"/>
<dbReference type="EMBL" id="LT598447">
    <property type="protein sequence ID" value="SCV05372.1"/>
    <property type="molecule type" value="Genomic_DNA"/>
</dbReference>
<reference evidence="4" key="1">
    <citation type="submission" date="2016-03" db="EMBL/GenBank/DDBJ databases">
        <authorList>
            <person name="Devillers Hugo."/>
        </authorList>
    </citation>
    <scope>NUCLEOTIDE SEQUENCE [LARGE SCALE GENOMIC DNA]</scope>
</reference>
<keyword evidence="2" id="KW-1133">Transmembrane helix</keyword>
<feature type="compositionally biased region" description="Basic and acidic residues" evidence="1">
    <location>
        <begin position="134"/>
        <end position="145"/>
    </location>
</feature>
<gene>
    <name evidence="3" type="ORF">LANO_0H06040G</name>
</gene>
<accession>A0A1G4KLC3</accession>
<evidence type="ECO:0000313" key="4">
    <source>
        <dbReference type="Proteomes" id="UP000189911"/>
    </source>
</evidence>
<evidence type="ECO:0000256" key="2">
    <source>
        <dbReference type="SAM" id="Phobius"/>
    </source>
</evidence>
<feature type="region of interest" description="Disordered" evidence="1">
    <location>
        <begin position="33"/>
        <end position="95"/>
    </location>
</feature>
<feature type="transmembrane region" description="Helical" evidence="2">
    <location>
        <begin position="6"/>
        <end position="29"/>
    </location>
</feature>
<organism evidence="3 4">
    <name type="scientific">Lachancea nothofagi CBS 11611</name>
    <dbReference type="NCBI Taxonomy" id="1266666"/>
    <lineage>
        <taxon>Eukaryota</taxon>
        <taxon>Fungi</taxon>
        <taxon>Dikarya</taxon>
        <taxon>Ascomycota</taxon>
        <taxon>Saccharomycotina</taxon>
        <taxon>Saccharomycetes</taxon>
        <taxon>Saccharomycetales</taxon>
        <taxon>Saccharomycetaceae</taxon>
        <taxon>Lachancea</taxon>
    </lineage>
</organism>
<evidence type="ECO:0000256" key="1">
    <source>
        <dbReference type="SAM" id="MobiDB-lite"/>
    </source>
</evidence>
<protein>
    <submittedName>
        <fullName evidence="3">LANO_0H06040g1_1</fullName>
    </submittedName>
</protein>
<keyword evidence="4" id="KW-1185">Reference proteome</keyword>